<proteinExistence type="predicted"/>
<dbReference type="RefSeq" id="XP_030976056.1">
    <property type="nucleotide sequence ID" value="XM_031132352.1"/>
</dbReference>
<organism evidence="3 4">
    <name type="scientific">Pyricularia grisea</name>
    <name type="common">Crabgrass-specific blast fungus</name>
    <name type="synonym">Magnaporthe grisea</name>
    <dbReference type="NCBI Taxonomy" id="148305"/>
    <lineage>
        <taxon>Eukaryota</taxon>
        <taxon>Fungi</taxon>
        <taxon>Dikarya</taxon>
        <taxon>Ascomycota</taxon>
        <taxon>Pezizomycotina</taxon>
        <taxon>Sordariomycetes</taxon>
        <taxon>Sordariomycetidae</taxon>
        <taxon>Magnaporthales</taxon>
        <taxon>Pyriculariaceae</taxon>
        <taxon>Pyricularia</taxon>
    </lineage>
</organism>
<feature type="compositionally biased region" description="Polar residues" evidence="2">
    <location>
        <begin position="103"/>
        <end position="121"/>
    </location>
</feature>
<name>A0A6P8AME5_PYRGI</name>
<dbReference type="CDD" id="cd00024">
    <property type="entry name" value="CD_CSD"/>
    <property type="match status" value="1"/>
</dbReference>
<evidence type="ECO:0000256" key="1">
    <source>
        <dbReference type="ARBA" id="ARBA00011353"/>
    </source>
</evidence>
<accession>A0A6P8AME5</accession>
<reference evidence="4" key="2">
    <citation type="submission" date="2019-10" db="EMBL/GenBank/DDBJ databases">
        <authorList>
            <consortium name="NCBI Genome Project"/>
        </authorList>
    </citation>
    <scope>NUCLEOTIDE SEQUENCE</scope>
    <source>
        <strain evidence="4">NI907</strain>
    </source>
</reference>
<dbReference type="AlphaFoldDB" id="A0A6P8AME5"/>
<feature type="compositionally biased region" description="Polar residues" evidence="2">
    <location>
        <begin position="7"/>
        <end position="17"/>
    </location>
</feature>
<dbReference type="Proteomes" id="UP000515153">
    <property type="component" value="Unplaced"/>
</dbReference>
<dbReference type="InterPro" id="IPR016197">
    <property type="entry name" value="Chromo-like_dom_sf"/>
</dbReference>
<keyword evidence="3" id="KW-1185">Reference proteome</keyword>
<evidence type="ECO:0000313" key="4">
    <source>
        <dbReference type="RefSeq" id="XP_030976056.1"/>
    </source>
</evidence>
<evidence type="ECO:0000313" key="3">
    <source>
        <dbReference type="Proteomes" id="UP000515153"/>
    </source>
</evidence>
<gene>
    <name evidence="4" type="ORF">PgNI_12403</name>
</gene>
<dbReference type="SUPFAM" id="SSF54160">
    <property type="entry name" value="Chromo domain-like"/>
    <property type="match status" value="1"/>
</dbReference>
<reference evidence="4" key="3">
    <citation type="submission" date="2025-08" db="UniProtKB">
        <authorList>
            <consortium name="RefSeq"/>
        </authorList>
    </citation>
    <scope>IDENTIFICATION</scope>
    <source>
        <strain evidence="4">NI907</strain>
    </source>
</reference>
<evidence type="ECO:0000256" key="2">
    <source>
        <dbReference type="SAM" id="MobiDB-lite"/>
    </source>
</evidence>
<comment type="subunit">
    <text evidence="1">Component of the NuA4 histone acetyltransferase complex.</text>
</comment>
<dbReference type="GeneID" id="41967256"/>
<reference evidence="4" key="1">
    <citation type="journal article" date="2019" name="Mol. Biol. Evol.">
        <title>Blast fungal genomes show frequent chromosomal changes, gene gains and losses, and effector gene turnover.</title>
        <authorList>
            <person name="Gomez Luciano L.B."/>
            <person name="Jason Tsai I."/>
            <person name="Chuma I."/>
            <person name="Tosa Y."/>
            <person name="Chen Y.H."/>
            <person name="Li J.Y."/>
            <person name="Li M.Y."/>
            <person name="Jade Lu M.Y."/>
            <person name="Nakayashiki H."/>
            <person name="Li W.H."/>
        </authorList>
    </citation>
    <scope>NUCLEOTIDE SEQUENCE</scope>
    <source>
        <strain evidence="4">NI907</strain>
    </source>
</reference>
<feature type="region of interest" description="Disordered" evidence="2">
    <location>
        <begin position="1"/>
        <end position="134"/>
    </location>
</feature>
<feature type="compositionally biased region" description="Basic and acidic residues" evidence="2">
    <location>
        <begin position="71"/>
        <end position="81"/>
    </location>
</feature>
<sequence length="364" mass="39122">MADSDAETASQPSTSPISALPDVKGAEAHTQAVAVEPGEAQQKISPPVPKRLRNRATSSSLLGVKTILKRHASDVTPEKNRKGSAASKKFPTPSPARREVSRKSTIQGASISKPQPSPTQRDITKNRGSSRKKVPAISNLLVSEVVPARSTVPNSAGNGKIDPAGLAPVETITALNYIDTAADSKAIIYASVLDEEAVDPCELGAESGPHLHIEAIVGHRFVQGVGIEVLAQWGQDHSLPNSWEPEAIIHADARDLLLEYWDSTPGGRLQELRGTGHENDVFALHRYDARQTEASEGSAPKSKKIKLMPNKRKSARPPKAVLLVEVEYCGYRGTTWVPDKLLSEDLPVLMSKYWALAGGRPVGF</sequence>
<dbReference type="KEGG" id="pgri:PgNI_12403"/>
<protein>
    <recommendedName>
        <fullName evidence="5">Chromo domain-containing protein</fullName>
    </recommendedName>
</protein>
<evidence type="ECO:0008006" key="5">
    <source>
        <dbReference type="Google" id="ProtNLM"/>
    </source>
</evidence>